<protein>
    <recommendedName>
        <fullName evidence="4">Inner membrane protein</fullName>
    </recommendedName>
</protein>
<gene>
    <name evidence="2" type="ORF">SAMN05421849_1599</name>
</gene>
<accession>A0A1R3WUA0</accession>
<keyword evidence="3" id="KW-1185">Reference proteome</keyword>
<dbReference type="AlphaFoldDB" id="A0A1R3WUA0"/>
<dbReference type="Pfam" id="PF04304">
    <property type="entry name" value="DUF454"/>
    <property type="match status" value="1"/>
</dbReference>
<feature type="transmembrane region" description="Helical" evidence="1">
    <location>
        <begin position="88"/>
        <end position="110"/>
    </location>
</feature>
<sequence length="131" mass="14114">MSADDPEPPSRPAVSRWLWTVGGWGALALGAAGVVLPVLPTTPFVLLAAYMFGKGSPRLRAWLLAHRIFGPLTRDWEERGAIPRRAKILAVSVMALTFVASIFMGFNWVILTIQAVALSGAGLYVVTRPDA</sequence>
<organism evidence="2 3">
    <name type="scientific">Pontibaca methylaminivorans</name>
    <dbReference type="NCBI Taxonomy" id="515897"/>
    <lineage>
        <taxon>Bacteria</taxon>
        <taxon>Pseudomonadati</taxon>
        <taxon>Pseudomonadota</taxon>
        <taxon>Alphaproteobacteria</taxon>
        <taxon>Rhodobacterales</taxon>
        <taxon>Roseobacteraceae</taxon>
        <taxon>Pontibaca</taxon>
    </lineage>
</organism>
<evidence type="ECO:0008006" key="4">
    <source>
        <dbReference type="Google" id="ProtNLM"/>
    </source>
</evidence>
<dbReference type="RefSeq" id="WP_076649289.1">
    <property type="nucleotide sequence ID" value="NZ_FTPS01000001.1"/>
</dbReference>
<proteinExistence type="predicted"/>
<dbReference type="EMBL" id="FTPS01000001">
    <property type="protein sequence ID" value="SIT82014.1"/>
    <property type="molecule type" value="Genomic_DNA"/>
</dbReference>
<dbReference type="STRING" id="515897.SAMN05421849_1599"/>
<dbReference type="InterPro" id="IPR007401">
    <property type="entry name" value="DUF454"/>
</dbReference>
<dbReference type="OrthoDB" id="9816293at2"/>
<dbReference type="Proteomes" id="UP000192455">
    <property type="component" value="Unassembled WGS sequence"/>
</dbReference>
<dbReference type="GO" id="GO:0005886">
    <property type="term" value="C:plasma membrane"/>
    <property type="evidence" value="ECO:0007669"/>
    <property type="project" value="TreeGrafter"/>
</dbReference>
<name>A0A1R3WUA0_9RHOB</name>
<dbReference type="PANTHER" id="PTHR35813:SF1">
    <property type="entry name" value="INNER MEMBRANE PROTEIN YBAN"/>
    <property type="match status" value="1"/>
</dbReference>
<evidence type="ECO:0000256" key="1">
    <source>
        <dbReference type="SAM" id="Phobius"/>
    </source>
</evidence>
<dbReference type="PIRSF" id="PIRSF016789">
    <property type="entry name" value="DUF454"/>
    <property type="match status" value="1"/>
</dbReference>
<keyword evidence="1" id="KW-0472">Membrane</keyword>
<dbReference type="PANTHER" id="PTHR35813">
    <property type="entry name" value="INNER MEMBRANE PROTEIN YBAN"/>
    <property type="match status" value="1"/>
</dbReference>
<feature type="transmembrane region" description="Helical" evidence="1">
    <location>
        <begin position="24"/>
        <end position="52"/>
    </location>
</feature>
<evidence type="ECO:0000313" key="3">
    <source>
        <dbReference type="Proteomes" id="UP000192455"/>
    </source>
</evidence>
<reference evidence="2 3" key="1">
    <citation type="submission" date="2017-01" db="EMBL/GenBank/DDBJ databases">
        <authorList>
            <person name="Mah S.A."/>
            <person name="Swanson W.J."/>
            <person name="Moy G.W."/>
            <person name="Vacquier V.D."/>
        </authorList>
    </citation>
    <scope>NUCLEOTIDE SEQUENCE [LARGE SCALE GENOMIC DNA]</scope>
    <source>
        <strain evidence="2 3">DSM 21219</strain>
    </source>
</reference>
<keyword evidence="1" id="KW-0812">Transmembrane</keyword>
<evidence type="ECO:0000313" key="2">
    <source>
        <dbReference type="EMBL" id="SIT82014.1"/>
    </source>
</evidence>
<keyword evidence="1" id="KW-1133">Transmembrane helix</keyword>